<evidence type="ECO:0000313" key="5">
    <source>
        <dbReference type="EMBL" id="CCH77865.1"/>
    </source>
</evidence>
<dbReference type="RefSeq" id="WP_048554776.1">
    <property type="nucleotide sequence ID" value="NZ_HF570958.1"/>
</dbReference>
<protein>
    <recommendedName>
        <fullName evidence="3">Ribosome-binding factor A</fullName>
    </recommendedName>
</protein>
<proteinExistence type="inferred from homology"/>
<accession>A0A077M0Y0</accession>
<comment type="subcellular location">
    <subcellularLocation>
        <location evidence="3">Cytoplasm</location>
    </subcellularLocation>
</comment>
<feature type="compositionally biased region" description="Low complexity" evidence="4">
    <location>
        <begin position="150"/>
        <end position="176"/>
    </location>
</feature>
<dbReference type="GO" id="GO:0030490">
    <property type="term" value="P:maturation of SSU-rRNA"/>
    <property type="evidence" value="ECO:0007669"/>
    <property type="project" value="UniProtKB-UniRule"/>
</dbReference>
<dbReference type="GO" id="GO:0043024">
    <property type="term" value="F:ribosomal small subunit binding"/>
    <property type="evidence" value="ECO:0007669"/>
    <property type="project" value="TreeGrafter"/>
</dbReference>
<comment type="similarity">
    <text evidence="3">Belongs to the RbfA family.</text>
</comment>
<gene>
    <name evidence="3" type="primary">rbfA</name>
    <name evidence="5" type="ORF">BN12_2300003</name>
</gene>
<dbReference type="InterPro" id="IPR015946">
    <property type="entry name" value="KH_dom-like_a/b"/>
</dbReference>
<dbReference type="STRING" id="1194083.BN12_2300003"/>
<feature type="region of interest" description="Disordered" evidence="4">
    <location>
        <begin position="128"/>
        <end position="195"/>
    </location>
</feature>
<dbReference type="HAMAP" id="MF_00003">
    <property type="entry name" value="RbfA"/>
    <property type="match status" value="1"/>
</dbReference>
<evidence type="ECO:0000256" key="2">
    <source>
        <dbReference type="ARBA" id="ARBA00022517"/>
    </source>
</evidence>
<dbReference type="PROSITE" id="PS01319">
    <property type="entry name" value="RBFA"/>
    <property type="match status" value="1"/>
</dbReference>
<name>A0A077M0Y0_9MICO</name>
<dbReference type="PANTHER" id="PTHR33515">
    <property type="entry name" value="RIBOSOME-BINDING FACTOR A, CHLOROPLASTIC-RELATED"/>
    <property type="match status" value="1"/>
</dbReference>
<dbReference type="SUPFAM" id="SSF89919">
    <property type="entry name" value="Ribosome-binding factor A, RbfA"/>
    <property type="match status" value="1"/>
</dbReference>
<comment type="subunit">
    <text evidence="3">Monomer. Binds 30S ribosomal subunits, but not 50S ribosomal subunits or 70S ribosomes.</text>
</comment>
<evidence type="ECO:0000256" key="3">
    <source>
        <dbReference type="HAMAP-Rule" id="MF_00003"/>
    </source>
</evidence>
<organism evidence="5 6">
    <name type="scientific">Nostocoides japonicum T1-X7</name>
    <dbReference type="NCBI Taxonomy" id="1194083"/>
    <lineage>
        <taxon>Bacteria</taxon>
        <taxon>Bacillati</taxon>
        <taxon>Actinomycetota</taxon>
        <taxon>Actinomycetes</taxon>
        <taxon>Micrococcales</taxon>
        <taxon>Intrasporangiaceae</taxon>
        <taxon>Nostocoides</taxon>
    </lineage>
</organism>
<dbReference type="GO" id="GO:0005829">
    <property type="term" value="C:cytosol"/>
    <property type="evidence" value="ECO:0007669"/>
    <property type="project" value="TreeGrafter"/>
</dbReference>
<keyword evidence="6" id="KW-1185">Reference proteome</keyword>
<sequence length="195" mass="20304">MADAARARKVADRIKVVIAANLEQVVKDPDLGFVTITDVRVTGDLQQASVFYTVLGDEAQRATTAALLEKRKGRLRSLVGRELGIRLTPTLDFHLDAVPETAAQIDDLLRQARERDAAVAAAAAGARYAGEADPYRHDEEGEEEFDAVPDGVGAANEAAEADGAGAGNEPAGADGARTANQAAEPAAGPTDASSR</sequence>
<dbReference type="Pfam" id="PF02033">
    <property type="entry name" value="RBFA"/>
    <property type="match status" value="1"/>
</dbReference>
<dbReference type="EMBL" id="CAJB01000147">
    <property type="protein sequence ID" value="CCH77865.1"/>
    <property type="molecule type" value="Genomic_DNA"/>
</dbReference>
<dbReference type="NCBIfam" id="TIGR00082">
    <property type="entry name" value="rbfA"/>
    <property type="match status" value="1"/>
</dbReference>
<dbReference type="InterPro" id="IPR020053">
    <property type="entry name" value="Ribosome-bd_factorA_CS"/>
</dbReference>
<evidence type="ECO:0000256" key="4">
    <source>
        <dbReference type="SAM" id="MobiDB-lite"/>
    </source>
</evidence>
<dbReference type="InterPro" id="IPR023799">
    <property type="entry name" value="RbfA_dom_sf"/>
</dbReference>
<comment type="function">
    <text evidence="3">One of several proteins that assist in the late maturation steps of the functional core of the 30S ribosomal subunit. Associates with free 30S ribosomal subunits (but not with 30S subunits that are part of 70S ribosomes or polysomes). Required for efficient processing of 16S rRNA. May interact with the 5'-terminal helix region of 16S rRNA.</text>
</comment>
<dbReference type="InterPro" id="IPR000238">
    <property type="entry name" value="RbfA"/>
</dbReference>
<dbReference type="PANTHER" id="PTHR33515:SF1">
    <property type="entry name" value="RIBOSOME-BINDING FACTOR A, CHLOROPLASTIC-RELATED"/>
    <property type="match status" value="1"/>
</dbReference>
<keyword evidence="1 3" id="KW-0963">Cytoplasm</keyword>
<dbReference type="AlphaFoldDB" id="A0A077M0Y0"/>
<reference evidence="5 6" key="1">
    <citation type="journal article" date="2013" name="ISME J.">
        <title>A metabolic model for members of the genus Tetrasphaera involved in enhanced biological phosphorus removal.</title>
        <authorList>
            <person name="Kristiansen R."/>
            <person name="Nguyen H.T.T."/>
            <person name="Saunders A.M."/>
            <person name="Nielsen J.L."/>
            <person name="Wimmer R."/>
            <person name="Le V.Q."/>
            <person name="McIlroy S.J."/>
            <person name="Petrovski S."/>
            <person name="Seviour R.J."/>
            <person name="Calteau A."/>
            <person name="Nielsen K.L."/>
            <person name="Nielsen P.H."/>
        </authorList>
    </citation>
    <scope>NUCLEOTIDE SEQUENCE [LARGE SCALE GENOMIC DNA]</scope>
    <source>
        <strain evidence="5 6">T1-X7</strain>
    </source>
</reference>
<comment type="caution">
    <text evidence="5">The sequence shown here is derived from an EMBL/GenBank/DDBJ whole genome shotgun (WGS) entry which is preliminary data.</text>
</comment>
<evidence type="ECO:0000256" key="1">
    <source>
        <dbReference type="ARBA" id="ARBA00022490"/>
    </source>
</evidence>
<keyword evidence="2 3" id="KW-0690">Ribosome biogenesis</keyword>
<dbReference type="OrthoDB" id="307788at2"/>
<evidence type="ECO:0000313" key="6">
    <source>
        <dbReference type="Proteomes" id="UP000035721"/>
    </source>
</evidence>
<dbReference type="Proteomes" id="UP000035721">
    <property type="component" value="Unassembled WGS sequence"/>
</dbReference>
<dbReference type="Gene3D" id="3.30.300.20">
    <property type="match status" value="1"/>
</dbReference>